<reference evidence="2" key="1">
    <citation type="submission" date="2021-05" db="EMBL/GenBank/DDBJ databases">
        <title>Complete genome sequence of the cellulolytic planctomycete Telmatocola sphagniphila SP2T and characterization of the first cellulase from planctomycetes.</title>
        <authorList>
            <person name="Rakitin A.L."/>
            <person name="Beletsky A.V."/>
            <person name="Naumoff D.G."/>
            <person name="Kulichevskaya I.S."/>
            <person name="Mardanov A.V."/>
            <person name="Ravin N.V."/>
            <person name="Dedysh S.N."/>
        </authorList>
    </citation>
    <scope>NUCLEOTIDE SEQUENCE</scope>
    <source>
        <strain evidence="2">SP2T</strain>
    </source>
</reference>
<protein>
    <submittedName>
        <fullName evidence="2">Uncharacterized protein</fullName>
    </submittedName>
</protein>
<evidence type="ECO:0000256" key="1">
    <source>
        <dbReference type="SAM" id="Phobius"/>
    </source>
</evidence>
<sequence>MSPSSQIFPYSVNSFGLADWANWLPGKRFRFEVPVCWNCHKVIRRSKTLRMLLGNLGCLLGIVAGAIVLVGIPHVGKWGLAAALGIGSLFMLPYFLYDILSKDLVRVRVLKEELYFDFNNREYCKEFEMMNGAASGR</sequence>
<evidence type="ECO:0000313" key="3">
    <source>
        <dbReference type="Proteomes" id="UP000676194"/>
    </source>
</evidence>
<feature type="transmembrane region" description="Helical" evidence="1">
    <location>
        <begin position="78"/>
        <end position="97"/>
    </location>
</feature>
<keyword evidence="1" id="KW-0472">Membrane</keyword>
<keyword evidence="3" id="KW-1185">Reference proteome</keyword>
<proteinExistence type="predicted"/>
<dbReference type="AlphaFoldDB" id="A0A8E6B4L7"/>
<organism evidence="2 3">
    <name type="scientific">Telmatocola sphagniphila</name>
    <dbReference type="NCBI Taxonomy" id="1123043"/>
    <lineage>
        <taxon>Bacteria</taxon>
        <taxon>Pseudomonadati</taxon>
        <taxon>Planctomycetota</taxon>
        <taxon>Planctomycetia</taxon>
        <taxon>Gemmatales</taxon>
        <taxon>Gemmataceae</taxon>
    </lineage>
</organism>
<evidence type="ECO:0000313" key="2">
    <source>
        <dbReference type="EMBL" id="QVL31026.1"/>
    </source>
</evidence>
<dbReference type="Proteomes" id="UP000676194">
    <property type="component" value="Chromosome"/>
</dbReference>
<keyword evidence="1" id="KW-1133">Transmembrane helix</keyword>
<name>A0A8E6B4L7_9BACT</name>
<gene>
    <name evidence="2" type="ORF">KIH39_19545</name>
</gene>
<keyword evidence="1" id="KW-0812">Transmembrane</keyword>
<dbReference type="EMBL" id="CP074694">
    <property type="protein sequence ID" value="QVL31026.1"/>
    <property type="molecule type" value="Genomic_DNA"/>
</dbReference>
<feature type="transmembrane region" description="Helical" evidence="1">
    <location>
        <begin position="51"/>
        <end position="72"/>
    </location>
</feature>
<dbReference type="RefSeq" id="WP_213494908.1">
    <property type="nucleotide sequence ID" value="NZ_CP074694.1"/>
</dbReference>
<accession>A0A8E6B4L7</accession>
<dbReference type="KEGG" id="tsph:KIH39_19545"/>